<reference evidence="4" key="1">
    <citation type="submission" date="2023-05" db="EMBL/GenBank/DDBJ databases">
        <title>Anaerotaeda fermentans gen. nov., sp. nov., a novel anaerobic planctomycete of the new family within the order Sedimentisphaerales isolated from Taman Peninsula, Russia.</title>
        <authorList>
            <person name="Khomyakova M.A."/>
            <person name="Merkel A.Y."/>
            <person name="Slobodkin A.I."/>
        </authorList>
    </citation>
    <scope>NUCLEOTIDE SEQUENCE</scope>
    <source>
        <strain evidence="4">M17dextr</strain>
    </source>
</reference>
<dbReference type="InterPro" id="IPR016181">
    <property type="entry name" value="Acyl_CoA_acyltransferase"/>
</dbReference>
<feature type="domain" description="N-acetyltransferase" evidence="3">
    <location>
        <begin position="1"/>
        <end position="131"/>
    </location>
</feature>
<sequence length="154" mass="16870">MDVRNAKISDAKAISALINCYAEHDKMLFRSLAEIYENLQMFLVAEEDGAVVGCCALEIIWSDLAEIKSLAVAPGQKGKGLGRALVAAAVEQARQLGVPRVFALTLEPRFFERVGFAVVKKEDLPMKVWSDCARCPKQQECDEIAVAKPLTDAD</sequence>
<keyword evidence="2" id="KW-0012">Acyltransferase</keyword>
<evidence type="ECO:0000313" key="4">
    <source>
        <dbReference type="EMBL" id="MDI6447924.1"/>
    </source>
</evidence>
<evidence type="ECO:0000313" key="5">
    <source>
        <dbReference type="Proteomes" id="UP001431776"/>
    </source>
</evidence>
<evidence type="ECO:0000259" key="3">
    <source>
        <dbReference type="PROSITE" id="PS51186"/>
    </source>
</evidence>
<keyword evidence="1" id="KW-0808">Transferase</keyword>
<dbReference type="Proteomes" id="UP001431776">
    <property type="component" value="Unassembled WGS sequence"/>
</dbReference>
<organism evidence="4 5">
    <name type="scientific">Anaerobaca lacustris</name>
    <dbReference type="NCBI Taxonomy" id="3044600"/>
    <lineage>
        <taxon>Bacteria</taxon>
        <taxon>Pseudomonadati</taxon>
        <taxon>Planctomycetota</taxon>
        <taxon>Phycisphaerae</taxon>
        <taxon>Sedimentisphaerales</taxon>
        <taxon>Anaerobacaceae</taxon>
        <taxon>Anaerobaca</taxon>
    </lineage>
</organism>
<evidence type="ECO:0000256" key="1">
    <source>
        <dbReference type="ARBA" id="ARBA00022679"/>
    </source>
</evidence>
<keyword evidence="5" id="KW-1185">Reference proteome</keyword>
<dbReference type="InterPro" id="IPR000182">
    <property type="entry name" value="GNAT_dom"/>
</dbReference>
<dbReference type="PROSITE" id="PS51186">
    <property type="entry name" value="GNAT"/>
    <property type="match status" value="1"/>
</dbReference>
<dbReference type="InterPro" id="IPR050832">
    <property type="entry name" value="Bact_Acetyltransf"/>
</dbReference>
<dbReference type="CDD" id="cd04301">
    <property type="entry name" value="NAT_SF"/>
    <property type="match status" value="1"/>
</dbReference>
<dbReference type="NCBIfam" id="NF005840">
    <property type="entry name" value="PRK07757.1"/>
    <property type="match status" value="1"/>
</dbReference>
<gene>
    <name evidence="4" type="ORF">QJ522_02615</name>
</gene>
<accession>A0AAW6TWU8</accession>
<dbReference type="EMBL" id="JASCXX010000002">
    <property type="protein sequence ID" value="MDI6447924.1"/>
    <property type="molecule type" value="Genomic_DNA"/>
</dbReference>
<dbReference type="Pfam" id="PF00583">
    <property type="entry name" value="Acetyltransf_1"/>
    <property type="match status" value="1"/>
</dbReference>
<proteinExistence type="predicted"/>
<evidence type="ECO:0000256" key="2">
    <source>
        <dbReference type="ARBA" id="ARBA00023315"/>
    </source>
</evidence>
<protein>
    <submittedName>
        <fullName evidence="4">N-acetyltransferase</fullName>
    </submittedName>
</protein>
<dbReference type="GO" id="GO:0016747">
    <property type="term" value="F:acyltransferase activity, transferring groups other than amino-acyl groups"/>
    <property type="evidence" value="ECO:0007669"/>
    <property type="project" value="InterPro"/>
</dbReference>
<comment type="caution">
    <text evidence="4">The sequence shown here is derived from an EMBL/GenBank/DDBJ whole genome shotgun (WGS) entry which is preliminary data.</text>
</comment>
<dbReference type="PANTHER" id="PTHR43877">
    <property type="entry name" value="AMINOALKYLPHOSPHONATE N-ACETYLTRANSFERASE-RELATED-RELATED"/>
    <property type="match status" value="1"/>
</dbReference>
<dbReference type="SUPFAM" id="SSF55729">
    <property type="entry name" value="Acyl-CoA N-acyltransferases (Nat)"/>
    <property type="match status" value="1"/>
</dbReference>
<name>A0AAW6TWU8_9BACT</name>
<dbReference type="Gene3D" id="3.40.630.30">
    <property type="match status" value="1"/>
</dbReference>
<dbReference type="AlphaFoldDB" id="A0AAW6TWU8"/>
<dbReference type="RefSeq" id="WP_349243335.1">
    <property type="nucleotide sequence ID" value="NZ_JASCXX010000002.1"/>
</dbReference>